<dbReference type="PANTHER" id="PTHR10794:SF63">
    <property type="entry name" value="ALPHA_BETA HYDROLASE 1, ISOFORM A"/>
    <property type="match status" value="1"/>
</dbReference>
<accession>A0A0L0TE17</accession>
<keyword evidence="3" id="KW-0472">Membrane</keyword>
<dbReference type="GO" id="GO:0051793">
    <property type="term" value="P:medium-chain fatty acid catabolic process"/>
    <property type="evidence" value="ECO:0007669"/>
    <property type="project" value="TreeGrafter"/>
</dbReference>
<feature type="transmembrane region" description="Helical" evidence="3">
    <location>
        <begin position="65"/>
        <end position="84"/>
    </location>
</feature>
<feature type="transmembrane region" description="Helical" evidence="3">
    <location>
        <begin position="90"/>
        <end position="107"/>
    </location>
</feature>
<feature type="compositionally biased region" description="Low complexity" evidence="2">
    <location>
        <begin position="137"/>
        <end position="146"/>
    </location>
</feature>
<keyword evidence="3" id="KW-0812">Transmembrane</keyword>
<evidence type="ECO:0000259" key="4">
    <source>
        <dbReference type="Pfam" id="PF00561"/>
    </source>
</evidence>
<name>A0A0L0TE17_ALLM3</name>
<keyword evidence="3" id="KW-1133">Transmembrane helix</keyword>
<dbReference type="InterPro" id="IPR050960">
    <property type="entry name" value="AB_hydrolase_4_sf"/>
</dbReference>
<evidence type="ECO:0000313" key="6">
    <source>
        <dbReference type="Proteomes" id="UP000054350"/>
    </source>
</evidence>
<dbReference type="GO" id="GO:0047372">
    <property type="term" value="F:monoacylglycerol lipase activity"/>
    <property type="evidence" value="ECO:0007669"/>
    <property type="project" value="TreeGrafter"/>
</dbReference>
<sequence length="664" mass="71979">MQAGLAARQDRDSLRYPCRQLPTADLNPAAAARLSLPTRLALESDESYPWVSATDNDMHPAMDQALALVWAAFAALVDPAITIWSYAKPVVLGTIALGVAYVLYAMVRTGMTPDPFVLHSVGDLRVATGRRGRRDPSTPASPSPAARVNDSDAPGSVWSWREYLRLTCPAWRTPFRATPYLFNAHLQTIHAALGRLNGRAEYDRDFLTMPDGGEIAIDWSRPKGGVPYRSTTPTVVILHGLTGGSNENYVQDLVSFLASPPYGYRCIVVNSRGCAESDLKTPQLYNGAYTDDFRFAMKHLQKCLPHAKMAAIGFSLGSNILVKYLGEEGKKAPFVGAVSVCNPFDFVMSNKRLLQTRLHRVYSRALASNLKKAYLKHAHVIRRHPKIHHGRIMNSKHIWEFDDRVTRIVFGYMTVEDYYADASSCNYISKIRVPLLCFNALDDPISPLEAIPFRAADENPWVMIGTTRTGGHIGHYTGWIKPERWCTAIYGQYLSAVLEAEAIVPVPDPAATDASDFETDVDEGTASDASAAIAAPVKPVVSGRDSAVQVSEASASMSPVPRAEPVAAPATPAPTAAAPAPTTTIPAPTAEPPASRALPAADADAAAAAAGAVARRGLPTWLVAPGARTATLRALVQWIMQNVVQSRRVLVVLLVLLGMRRTLK</sequence>
<dbReference type="Proteomes" id="UP000054350">
    <property type="component" value="Unassembled WGS sequence"/>
</dbReference>
<dbReference type="SUPFAM" id="SSF53474">
    <property type="entry name" value="alpha/beta-Hydrolases"/>
    <property type="match status" value="1"/>
</dbReference>
<dbReference type="AlphaFoldDB" id="A0A0L0TE17"/>
<reference evidence="6" key="2">
    <citation type="submission" date="2009-11" db="EMBL/GenBank/DDBJ databases">
        <title>The Genome Sequence of Allomyces macrogynus strain ATCC 38327.</title>
        <authorList>
            <consortium name="The Broad Institute Genome Sequencing Platform"/>
            <person name="Russ C."/>
            <person name="Cuomo C."/>
            <person name="Shea T."/>
            <person name="Young S.K."/>
            <person name="Zeng Q."/>
            <person name="Koehrsen M."/>
            <person name="Haas B."/>
            <person name="Borodovsky M."/>
            <person name="Guigo R."/>
            <person name="Alvarado L."/>
            <person name="Berlin A."/>
            <person name="Borenstein D."/>
            <person name="Chen Z."/>
            <person name="Engels R."/>
            <person name="Freedman E."/>
            <person name="Gellesch M."/>
            <person name="Goldberg J."/>
            <person name="Griggs A."/>
            <person name="Gujja S."/>
            <person name="Heiman D."/>
            <person name="Hepburn T."/>
            <person name="Howarth C."/>
            <person name="Jen D."/>
            <person name="Larson L."/>
            <person name="Lewis B."/>
            <person name="Mehta T."/>
            <person name="Park D."/>
            <person name="Pearson M."/>
            <person name="Roberts A."/>
            <person name="Saif S."/>
            <person name="Shenoy N."/>
            <person name="Sisk P."/>
            <person name="Stolte C."/>
            <person name="Sykes S."/>
            <person name="Walk T."/>
            <person name="White J."/>
            <person name="Yandava C."/>
            <person name="Burger G."/>
            <person name="Gray M.W."/>
            <person name="Holland P.W.H."/>
            <person name="King N."/>
            <person name="Lang F.B.F."/>
            <person name="Roger A.J."/>
            <person name="Ruiz-Trillo I."/>
            <person name="Lander E."/>
            <person name="Nusbaum C."/>
        </authorList>
    </citation>
    <scope>NUCLEOTIDE SEQUENCE [LARGE SCALE GENOMIC DNA]</scope>
    <source>
        <strain evidence="6">ATCC 38327</strain>
    </source>
</reference>
<comment type="similarity">
    <text evidence="1">Belongs to the AB hydrolase superfamily. AB hydrolase 4 family.</text>
</comment>
<dbReference type="GO" id="GO:0008126">
    <property type="term" value="F:acetylesterase activity"/>
    <property type="evidence" value="ECO:0007669"/>
    <property type="project" value="TreeGrafter"/>
</dbReference>
<protein>
    <recommendedName>
        <fullName evidence="4">AB hydrolase-1 domain-containing protein</fullName>
    </recommendedName>
</protein>
<dbReference type="PANTHER" id="PTHR10794">
    <property type="entry name" value="ABHYDROLASE DOMAIN-CONTAINING PROTEIN"/>
    <property type="match status" value="1"/>
</dbReference>
<evidence type="ECO:0000256" key="1">
    <source>
        <dbReference type="ARBA" id="ARBA00010884"/>
    </source>
</evidence>
<gene>
    <name evidence="5" type="ORF">AMAG_16941</name>
</gene>
<evidence type="ECO:0000256" key="3">
    <source>
        <dbReference type="SAM" id="Phobius"/>
    </source>
</evidence>
<evidence type="ECO:0000313" key="5">
    <source>
        <dbReference type="EMBL" id="KNE72834.1"/>
    </source>
</evidence>
<feature type="region of interest" description="Disordered" evidence="2">
    <location>
        <begin position="128"/>
        <end position="153"/>
    </location>
</feature>
<feature type="domain" description="AB hydrolase-1" evidence="4">
    <location>
        <begin position="233"/>
        <end position="453"/>
    </location>
</feature>
<dbReference type="eggNOG" id="KOG1838">
    <property type="taxonomic scope" value="Eukaryota"/>
</dbReference>
<dbReference type="OrthoDB" id="5954035at2759"/>
<dbReference type="VEuPathDB" id="FungiDB:AMAG_16941"/>
<dbReference type="Pfam" id="PF00561">
    <property type="entry name" value="Abhydrolase_1"/>
    <property type="match status" value="1"/>
</dbReference>
<dbReference type="EMBL" id="GG745384">
    <property type="protein sequence ID" value="KNE72834.1"/>
    <property type="molecule type" value="Genomic_DNA"/>
</dbReference>
<dbReference type="InterPro" id="IPR000073">
    <property type="entry name" value="AB_hydrolase_1"/>
</dbReference>
<dbReference type="GO" id="GO:0051792">
    <property type="term" value="P:medium-chain fatty acid biosynthetic process"/>
    <property type="evidence" value="ECO:0007669"/>
    <property type="project" value="TreeGrafter"/>
</dbReference>
<dbReference type="InterPro" id="IPR029058">
    <property type="entry name" value="AB_hydrolase_fold"/>
</dbReference>
<dbReference type="Gene3D" id="3.40.50.1820">
    <property type="entry name" value="alpha/beta hydrolase"/>
    <property type="match status" value="1"/>
</dbReference>
<proteinExistence type="inferred from homology"/>
<organism evidence="5 6">
    <name type="scientific">Allomyces macrogynus (strain ATCC 38327)</name>
    <name type="common">Allomyces javanicus var. macrogynus</name>
    <dbReference type="NCBI Taxonomy" id="578462"/>
    <lineage>
        <taxon>Eukaryota</taxon>
        <taxon>Fungi</taxon>
        <taxon>Fungi incertae sedis</taxon>
        <taxon>Blastocladiomycota</taxon>
        <taxon>Blastocladiomycetes</taxon>
        <taxon>Blastocladiales</taxon>
        <taxon>Blastocladiaceae</taxon>
        <taxon>Allomyces</taxon>
    </lineage>
</organism>
<dbReference type="STRING" id="578462.A0A0L0TE17"/>
<feature type="compositionally biased region" description="Low complexity" evidence="2">
    <location>
        <begin position="559"/>
        <end position="596"/>
    </location>
</feature>
<feature type="region of interest" description="Disordered" evidence="2">
    <location>
        <begin position="552"/>
        <end position="596"/>
    </location>
</feature>
<keyword evidence="6" id="KW-1185">Reference proteome</keyword>
<reference evidence="5 6" key="1">
    <citation type="submission" date="2009-11" db="EMBL/GenBank/DDBJ databases">
        <title>Annotation of Allomyces macrogynus ATCC 38327.</title>
        <authorList>
            <consortium name="The Broad Institute Genome Sequencing Platform"/>
            <person name="Russ C."/>
            <person name="Cuomo C."/>
            <person name="Burger G."/>
            <person name="Gray M.W."/>
            <person name="Holland P.W.H."/>
            <person name="King N."/>
            <person name="Lang F.B.F."/>
            <person name="Roger A.J."/>
            <person name="Ruiz-Trillo I."/>
            <person name="Young S.K."/>
            <person name="Zeng Q."/>
            <person name="Gargeya S."/>
            <person name="Fitzgerald M."/>
            <person name="Haas B."/>
            <person name="Abouelleil A."/>
            <person name="Alvarado L."/>
            <person name="Arachchi H.M."/>
            <person name="Berlin A."/>
            <person name="Chapman S.B."/>
            <person name="Gearin G."/>
            <person name="Goldberg J."/>
            <person name="Griggs A."/>
            <person name="Gujja S."/>
            <person name="Hansen M."/>
            <person name="Heiman D."/>
            <person name="Howarth C."/>
            <person name="Larimer J."/>
            <person name="Lui A."/>
            <person name="MacDonald P.J.P."/>
            <person name="McCowen C."/>
            <person name="Montmayeur A."/>
            <person name="Murphy C."/>
            <person name="Neiman D."/>
            <person name="Pearson M."/>
            <person name="Priest M."/>
            <person name="Roberts A."/>
            <person name="Saif S."/>
            <person name="Shea T."/>
            <person name="Sisk P."/>
            <person name="Stolte C."/>
            <person name="Sykes S."/>
            <person name="Wortman J."/>
            <person name="Nusbaum C."/>
            <person name="Birren B."/>
        </authorList>
    </citation>
    <scope>NUCLEOTIDE SEQUENCE [LARGE SCALE GENOMIC DNA]</scope>
    <source>
        <strain evidence="5 6">ATCC 38327</strain>
    </source>
</reference>
<evidence type="ECO:0000256" key="2">
    <source>
        <dbReference type="SAM" id="MobiDB-lite"/>
    </source>
</evidence>